<organism evidence="2 3">
    <name type="scientific">Trichophyton equinum (strain ATCC MYA-4606 / CBS 127.97)</name>
    <name type="common">Horse ringworm fungus</name>
    <dbReference type="NCBI Taxonomy" id="559882"/>
    <lineage>
        <taxon>Eukaryota</taxon>
        <taxon>Fungi</taxon>
        <taxon>Dikarya</taxon>
        <taxon>Ascomycota</taxon>
        <taxon>Pezizomycotina</taxon>
        <taxon>Eurotiomycetes</taxon>
        <taxon>Eurotiomycetidae</taxon>
        <taxon>Onygenales</taxon>
        <taxon>Arthrodermataceae</taxon>
        <taxon>Trichophyton</taxon>
    </lineage>
</organism>
<proteinExistence type="predicted"/>
<gene>
    <name evidence="2" type="ORF">TEQG_05625</name>
</gene>
<dbReference type="VEuPathDB" id="FungiDB:TEQG_05625"/>
<reference evidence="3" key="1">
    <citation type="journal article" date="2012" name="MBio">
        <title>Comparative genome analysis of Trichophyton rubrum and related dermatophytes reveals candidate genes involved in infection.</title>
        <authorList>
            <person name="Martinez D.A."/>
            <person name="Oliver B.G."/>
            <person name="Graeser Y."/>
            <person name="Goldberg J.M."/>
            <person name="Li W."/>
            <person name="Martinez-Rossi N.M."/>
            <person name="Monod M."/>
            <person name="Shelest E."/>
            <person name="Barton R.C."/>
            <person name="Birch E."/>
            <person name="Brakhage A.A."/>
            <person name="Chen Z."/>
            <person name="Gurr S.J."/>
            <person name="Heiman D."/>
            <person name="Heitman J."/>
            <person name="Kosti I."/>
            <person name="Rossi A."/>
            <person name="Saif S."/>
            <person name="Samalova M."/>
            <person name="Saunders C.W."/>
            <person name="Shea T."/>
            <person name="Summerbell R.C."/>
            <person name="Xu J."/>
            <person name="Young S."/>
            <person name="Zeng Q."/>
            <person name="Birren B.W."/>
            <person name="Cuomo C.A."/>
            <person name="White T.C."/>
        </authorList>
    </citation>
    <scope>NUCLEOTIDE SEQUENCE [LARGE SCALE GENOMIC DNA]</scope>
    <source>
        <strain evidence="3">ATCC MYA-4606 / CBS 127.97</strain>
    </source>
</reference>
<protein>
    <submittedName>
        <fullName evidence="2">Uncharacterized protein</fullName>
    </submittedName>
</protein>
<evidence type="ECO:0000256" key="1">
    <source>
        <dbReference type="SAM" id="MobiDB-lite"/>
    </source>
</evidence>
<dbReference type="Proteomes" id="UP000009169">
    <property type="component" value="Unassembled WGS sequence"/>
</dbReference>
<dbReference type="EMBL" id="DS995749">
    <property type="protein sequence ID" value="EGE06627.1"/>
    <property type="molecule type" value="Genomic_DNA"/>
</dbReference>
<dbReference type="HOGENOM" id="CLU_168468_0_0_1"/>
<feature type="region of interest" description="Disordered" evidence="1">
    <location>
        <begin position="54"/>
        <end position="117"/>
    </location>
</feature>
<accession>F2PXK9</accession>
<dbReference type="AlphaFoldDB" id="F2PXK9"/>
<evidence type="ECO:0000313" key="2">
    <source>
        <dbReference type="EMBL" id="EGE06627.1"/>
    </source>
</evidence>
<sequence length="117" mass="13364">MPAGLKLDGSVGEGKNKRGRSGHNRTAYPQYYIITPPLVDLTLDPWFVERRLVGRARNRSSPDDEEDEEEEEEEEEEEAKKKLKSGGWTILGMARRRSKEEEVDVQYLDFGTPPLEG</sequence>
<feature type="compositionally biased region" description="Acidic residues" evidence="1">
    <location>
        <begin position="63"/>
        <end position="77"/>
    </location>
</feature>
<evidence type="ECO:0000313" key="3">
    <source>
        <dbReference type="Proteomes" id="UP000009169"/>
    </source>
</evidence>
<keyword evidence="3" id="KW-1185">Reference proteome</keyword>
<feature type="region of interest" description="Disordered" evidence="1">
    <location>
        <begin position="1"/>
        <end position="28"/>
    </location>
</feature>
<name>F2PXK9_TRIEC</name>